<reference evidence="1" key="1">
    <citation type="submission" date="2014-05" db="EMBL/GenBank/DDBJ databases">
        <authorList>
            <person name="Chronopoulou M."/>
        </authorList>
    </citation>
    <scope>NUCLEOTIDE SEQUENCE</scope>
    <source>
        <tissue evidence="1">Whole organism</tissue>
    </source>
</reference>
<dbReference type="EMBL" id="HACA01006413">
    <property type="protein sequence ID" value="CDW23774.1"/>
    <property type="molecule type" value="Transcribed_RNA"/>
</dbReference>
<organism evidence="1">
    <name type="scientific">Lepeophtheirus salmonis</name>
    <name type="common">Salmon louse</name>
    <name type="synonym">Caligus salmonis</name>
    <dbReference type="NCBI Taxonomy" id="72036"/>
    <lineage>
        <taxon>Eukaryota</taxon>
        <taxon>Metazoa</taxon>
        <taxon>Ecdysozoa</taxon>
        <taxon>Arthropoda</taxon>
        <taxon>Crustacea</taxon>
        <taxon>Multicrustacea</taxon>
        <taxon>Hexanauplia</taxon>
        <taxon>Copepoda</taxon>
        <taxon>Siphonostomatoida</taxon>
        <taxon>Caligidae</taxon>
        <taxon>Lepeophtheirus</taxon>
    </lineage>
</organism>
<accession>A0A0K2TCI9</accession>
<proteinExistence type="predicted"/>
<name>A0A0K2TCI9_LEPSM</name>
<sequence length="33" mass="3957">MFFPTTFLIALYTVWCETPRSLAWALMHLRRLA</sequence>
<protein>
    <submittedName>
        <fullName evidence="1">Uncharacterized protein</fullName>
    </submittedName>
</protein>
<dbReference type="AlphaFoldDB" id="A0A0K2TCI9"/>
<evidence type="ECO:0000313" key="1">
    <source>
        <dbReference type="EMBL" id="CDW23774.1"/>
    </source>
</evidence>